<dbReference type="InterPro" id="IPR009052">
    <property type="entry name" value="DNA_pol_III_theta_bac"/>
</dbReference>
<keyword evidence="1" id="KW-0808">Transferase</keyword>
<dbReference type="SUPFAM" id="SSF46575">
    <property type="entry name" value="DNA polymerase III theta subunit-like"/>
    <property type="match status" value="1"/>
</dbReference>
<dbReference type="Pfam" id="PF06440">
    <property type="entry name" value="DNA_pol3_theta"/>
    <property type="match status" value="1"/>
</dbReference>
<dbReference type="RefSeq" id="WP_029989385.1">
    <property type="nucleotide sequence ID" value="NZ_ATMJ01000002.1"/>
</dbReference>
<dbReference type="Proteomes" id="UP000028602">
    <property type="component" value="Unassembled WGS sequence"/>
</dbReference>
<dbReference type="Gene3D" id="1.20.58.250">
    <property type="entry name" value="DNA polymerase III-theta"/>
    <property type="match status" value="1"/>
</dbReference>
<reference evidence="1 2" key="1">
    <citation type="submission" date="2014-05" db="EMBL/GenBank/DDBJ databases">
        <title>ATOL: Assembling a taxonomically balanced genome-scale reconstruction of the evolutionary history of the Enterobacteriaceae.</title>
        <authorList>
            <person name="Plunkett G.III."/>
            <person name="Neeno-Eckwall E.C."/>
            <person name="Glasner J.D."/>
            <person name="Perna N.T."/>
        </authorList>
    </citation>
    <scope>NUCLEOTIDE SEQUENCE [LARGE SCALE GENOMIC DNA]</scope>
    <source>
        <strain evidence="1 2">ATCC 33301</strain>
    </source>
</reference>
<dbReference type="eggNOG" id="ENOG50332IJ">
    <property type="taxonomic scope" value="Bacteria"/>
</dbReference>
<name>A0A085JGR2_9GAMM</name>
<dbReference type="OrthoDB" id="6506252at2"/>
<proteinExistence type="predicted"/>
<dbReference type="EC" id="2.7.7.7" evidence="1"/>
<gene>
    <name evidence="1" type="primary">hot</name>
    <name evidence="1" type="ORF">GTPT_1589</name>
</gene>
<protein>
    <submittedName>
        <fullName evidence="1">DNA polymerase III theta subunit</fullName>
        <ecNumber evidence="1">2.7.7.7</ecNumber>
    </submittedName>
</protein>
<dbReference type="GO" id="GO:0003677">
    <property type="term" value="F:DNA binding"/>
    <property type="evidence" value="ECO:0007669"/>
    <property type="project" value="InterPro"/>
</dbReference>
<dbReference type="EMBL" id="JMPR01000028">
    <property type="protein sequence ID" value="KFD19658.1"/>
    <property type="molecule type" value="Genomic_DNA"/>
</dbReference>
<organism evidence="1 2">
    <name type="scientific">Tatumella ptyseos ATCC 33301</name>
    <dbReference type="NCBI Taxonomy" id="1005995"/>
    <lineage>
        <taxon>Bacteria</taxon>
        <taxon>Pseudomonadati</taxon>
        <taxon>Pseudomonadota</taxon>
        <taxon>Gammaproteobacteria</taxon>
        <taxon>Enterobacterales</taxon>
        <taxon>Erwiniaceae</taxon>
        <taxon>Tatumella</taxon>
    </lineage>
</organism>
<dbReference type="GO" id="GO:0003887">
    <property type="term" value="F:DNA-directed DNA polymerase activity"/>
    <property type="evidence" value="ECO:0007669"/>
    <property type="project" value="UniProtKB-EC"/>
</dbReference>
<evidence type="ECO:0000313" key="1">
    <source>
        <dbReference type="EMBL" id="KFD19658.1"/>
    </source>
</evidence>
<sequence>MSFNISARPEEEREKINADLAASGVAYKERMNMPVVPVQVEEQQPEALWEYFRERLAMYRQEAMKLPRGNDPVYAKEEGK</sequence>
<evidence type="ECO:0000313" key="2">
    <source>
        <dbReference type="Proteomes" id="UP000028602"/>
    </source>
</evidence>
<accession>A0A085JGR2</accession>
<dbReference type="InterPro" id="IPR036745">
    <property type="entry name" value="PolIII_theta_sf"/>
</dbReference>
<keyword evidence="1" id="KW-0548">Nucleotidyltransferase</keyword>
<comment type="caution">
    <text evidence="1">The sequence shown here is derived from an EMBL/GenBank/DDBJ whole genome shotgun (WGS) entry which is preliminary data.</text>
</comment>
<keyword evidence="2" id="KW-1185">Reference proteome</keyword>
<dbReference type="GO" id="GO:0006260">
    <property type="term" value="P:DNA replication"/>
    <property type="evidence" value="ECO:0007669"/>
    <property type="project" value="InterPro"/>
</dbReference>
<dbReference type="AlphaFoldDB" id="A0A085JGR2"/>